<evidence type="ECO:0000313" key="5">
    <source>
        <dbReference type="EMBL" id="SVA06150.1"/>
    </source>
</evidence>
<evidence type="ECO:0000256" key="1">
    <source>
        <dbReference type="ARBA" id="ARBA00004370"/>
    </source>
</evidence>
<proteinExistence type="predicted"/>
<dbReference type="InterPro" id="IPR005311">
    <property type="entry name" value="PBP_dimer"/>
</dbReference>
<sequence>MKYKPRITILAGFIILSWVGLCVRLFQVQVLNGEQYQMAVVNQSQKKQILPASRGNIFDRKDKPLTRNIIHYTLSANPSKVKDKIGLATAISERTGQPKEKYLKKLNSNAKFSYLERNIQRETLGTLEITTFEGLTIERKYRRFYPHNHIAAQVLGFTNIDDEGISGIEKDFNSYLTGKPGAVYKTKGWSGKIQHKSGMPFQAPMDGCNIQLTLDLEYQSILEEELKRRQIETNALSATGIIMDPQSGEILAMASTPGFDNNKFGTSVPTQQRIRAITDQFEPGSTFKVVSAVSAISKNTVSLEEEFNCENGKYAYYNITVRDHDEHAMLTLPQIIQFSSNIGVIKVMERVGTKSLYQTSRDFGFGSTTGISLAGETSGKLSTLKNWSAVSLGQIAMGHEVGVTAIQLASAYCAIANGGYLVTPRLVQQIIDRNQAVIYAEEPFVIRKIADEKT</sequence>
<reference evidence="5" key="1">
    <citation type="submission" date="2018-05" db="EMBL/GenBank/DDBJ databases">
        <authorList>
            <person name="Lanie J.A."/>
            <person name="Ng W.-L."/>
            <person name="Kazmierczak K.M."/>
            <person name="Andrzejewski T.M."/>
            <person name="Davidsen T.M."/>
            <person name="Wayne K.J."/>
            <person name="Tettelin H."/>
            <person name="Glass J.I."/>
            <person name="Rusch D."/>
            <person name="Podicherti R."/>
            <person name="Tsui H.-C.T."/>
            <person name="Winkler M.E."/>
        </authorList>
    </citation>
    <scope>NUCLEOTIDE SEQUENCE</scope>
</reference>
<dbReference type="InterPro" id="IPR001460">
    <property type="entry name" value="PCN-bd_Tpept"/>
</dbReference>
<feature type="non-terminal residue" evidence="5">
    <location>
        <position position="454"/>
    </location>
</feature>
<organism evidence="5">
    <name type="scientific">marine metagenome</name>
    <dbReference type="NCBI Taxonomy" id="408172"/>
    <lineage>
        <taxon>unclassified sequences</taxon>
        <taxon>metagenomes</taxon>
        <taxon>ecological metagenomes</taxon>
    </lineage>
</organism>
<dbReference type="InterPro" id="IPR036138">
    <property type="entry name" value="PBP_dimer_sf"/>
</dbReference>
<dbReference type="SUPFAM" id="SSF56601">
    <property type="entry name" value="beta-lactamase/transpeptidase-like"/>
    <property type="match status" value="1"/>
</dbReference>
<feature type="domain" description="Penicillin-binding protein dimerisation" evidence="4">
    <location>
        <begin position="50"/>
        <end position="193"/>
    </location>
</feature>
<gene>
    <name evidence="5" type="ORF">METZ01_LOCUS59004</name>
</gene>
<dbReference type="GO" id="GO:0008658">
    <property type="term" value="F:penicillin binding"/>
    <property type="evidence" value="ECO:0007669"/>
    <property type="project" value="InterPro"/>
</dbReference>
<name>A0A381SQ53_9ZZZZ</name>
<dbReference type="Gene3D" id="3.90.1310.10">
    <property type="entry name" value="Penicillin-binding protein 2a (Domain 2)"/>
    <property type="match status" value="1"/>
</dbReference>
<dbReference type="GO" id="GO:0005886">
    <property type="term" value="C:plasma membrane"/>
    <property type="evidence" value="ECO:0007669"/>
    <property type="project" value="TreeGrafter"/>
</dbReference>
<dbReference type="InterPro" id="IPR050515">
    <property type="entry name" value="Beta-lactam/transpept"/>
</dbReference>
<dbReference type="PANTHER" id="PTHR30627">
    <property type="entry name" value="PEPTIDOGLYCAN D,D-TRANSPEPTIDASE"/>
    <property type="match status" value="1"/>
</dbReference>
<dbReference type="Gene3D" id="3.40.710.10">
    <property type="entry name" value="DD-peptidase/beta-lactamase superfamily"/>
    <property type="match status" value="1"/>
</dbReference>
<feature type="domain" description="Penicillin-binding protein transpeptidase" evidence="3">
    <location>
        <begin position="240"/>
        <end position="439"/>
    </location>
</feature>
<dbReference type="GO" id="GO:0071555">
    <property type="term" value="P:cell wall organization"/>
    <property type="evidence" value="ECO:0007669"/>
    <property type="project" value="TreeGrafter"/>
</dbReference>
<evidence type="ECO:0000256" key="2">
    <source>
        <dbReference type="ARBA" id="ARBA00023136"/>
    </source>
</evidence>
<dbReference type="PANTHER" id="PTHR30627:SF1">
    <property type="entry name" value="PEPTIDOGLYCAN D,D-TRANSPEPTIDASE FTSI"/>
    <property type="match status" value="1"/>
</dbReference>
<protein>
    <recommendedName>
        <fullName evidence="6">Beta-lactamase</fullName>
    </recommendedName>
</protein>
<accession>A0A381SQ53</accession>
<evidence type="ECO:0008006" key="6">
    <source>
        <dbReference type="Google" id="ProtNLM"/>
    </source>
</evidence>
<dbReference type="SUPFAM" id="SSF56519">
    <property type="entry name" value="Penicillin binding protein dimerisation domain"/>
    <property type="match status" value="1"/>
</dbReference>
<keyword evidence="2" id="KW-0472">Membrane</keyword>
<dbReference type="Pfam" id="PF00905">
    <property type="entry name" value="Transpeptidase"/>
    <property type="match status" value="1"/>
</dbReference>
<evidence type="ECO:0000259" key="4">
    <source>
        <dbReference type="Pfam" id="PF03717"/>
    </source>
</evidence>
<dbReference type="InterPro" id="IPR012338">
    <property type="entry name" value="Beta-lactam/transpept-like"/>
</dbReference>
<dbReference type="Pfam" id="PF03717">
    <property type="entry name" value="PBP_dimer"/>
    <property type="match status" value="1"/>
</dbReference>
<evidence type="ECO:0000259" key="3">
    <source>
        <dbReference type="Pfam" id="PF00905"/>
    </source>
</evidence>
<comment type="subcellular location">
    <subcellularLocation>
        <location evidence="1">Membrane</location>
    </subcellularLocation>
</comment>
<dbReference type="EMBL" id="UINC01003417">
    <property type="protein sequence ID" value="SVA06150.1"/>
    <property type="molecule type" value="Genomic_DNA"/>
</dbReference>
<dbReference type="AlphaFoldDB" id="A0A381SQ53"/>